<protein>
    <recommendedName>
        <fullName evidence="1">SAM domain-containing protein</fullName>
    </recommendedName>
</protein>
<dbReference type="Gene3D" id="1.10.150.50">
    <property type="entry name" value="Transcription Factor, Ets-1"/>
    <property type="match status" value="1"/>
</dbReference>
<dbReference type="SUPFAM" id="SSF57889">
    <property type="entry name" value="Cysteine-rich domain"/>
    <property type="match status" value="1"/>
</dbReference>
<reference evidence="2" key="1">
    <citation type="journal article" date="2020" name="Cell">
        <title>Large-Scale Comparative Analyses of Tick Genomes Elucidate Their Genetic Diversity and Vector Capacities.</title>
        <authorList>
            <consortium name="Tick Genome and Microbiome Consortium (TIGMIC)"/>
            <person name="Jia N."/>
            <person name="Wang J."/>
            <person name="Shi W."/>
            <person name="Du L."/>
            <person name="Sun Y."/>
            <person name="Zhan W."/>
            <person name="Jiang J.F."/>
            <person name="Wang Q."/>
            <person name="Zhang B."/>
            <person name="Ji P."/>
            <person name="Bell-Sakyi L."/>
            <person name="Cui X.M."/>
            <person name="Yuan T.T."/>
            <person name="Jiang B.G."/>
            <person name="Yang W.F."/>
            <person name="Lam T.T."/>
            <person name="Chang Q.C."/>
            <person name="Ding S.J."/>
            <person name="Wang X.J."/>
            <person name="Zhu J.G."/>
            <person name="Ruan X.D."/>
            <person name="Zhao L."/>
            <person name="Wei J.T."/>
            <person name="Ye R.Z."/>
            <person name="Que T.C."/>
            <person name="Du C.H."/>
            <person name="Zhou Y.H."/>
            <person name="Cheng J.X."/>
            <person name="Dai P.F."/>
            <person name="Guo W.B."/>
            <person name="Han X.H."/>
            <person name="Huang E.J."/>
            <person name="Li L.F."/>
            <person name="Wei W."/>
            <person name="Gao Y.C."/>
            <person name="Liu J.Z."/>
            <person name="Shao H.Z."/>
            <person name="Wang X."/>
            <person name="Wang C.C."/>
            <person name="Yang T.C."/>
            <person name="Huo Q.B."/>
            <person name="Li W."/>
            <person name="Chen H.Y."/>
            <person name="Chen S.E."/>
            <person name="Zhou L.G."/>
            <person name="Ni X.B."/>
            <person name="Tian J.H."/>
            <person name="Sheng Y."/>
            <person name="Liu T."/>
            <person name="Pan Y.S."/>
            <person name="Xia L.Y."/>
            <person name="Li J."/>
            <person name="Zhao F."/>
            <person name="Cao W.C."/>
        </authorList>
    </citation>
    <scope>NUCLEOTIDE SEQUENCE</scope>
    <source>
        <strain evidence="2">Rmic-2018</strain>
    </source>
</reference>
<dbReference type="AlphaFoldDB" id="A0A9J6ELE2"/>
<comment type="caution">
    <text evidence="2">The sequence shown here is derived from an EMBL/GenBank/DDBJ whole genome shotgun (WGS) entry which is preliminary data.</text>
</comment>
<dbReference type="InterPro" id="IPR001660">
    <property type="entry name" value="SAM"/>
</dbReference>
<evidence type="ECO:0000313" key="3">
    <source>
        <dbReference type="Proteomes" id="UP000821866"/>
    </source>
</evidence>
<dbReference type="InterPro" id="IPR046349">
    <property type="entry name" value="C1-like_sf"/>
</dbReference>
<dbReference type="PROSITE" id="PS50105">
    <property type="entry name" value="SAM_DOMAIN"/>
    <property type="match status" value="1"/>
</dbReference>
<evidence type="ECO:0000259" key="1">
    <source>
        <dbReference type="PROSITE" id="PS50105"/>
    </source>
</evidence>
<feature type="domain" description="SAM" evidence="1">
    <location>
        <begin position="88"/>
        <end position="150"/>
    </location>
</feature>
<evidence type="ECO:0000313" key="2">
    <source>
        <dbReference type="EMBL" id="KAH8035095.1"/>
    </source>
</evidence>
<organism evidence="2 3">
    <name type="scientific">Rhipicephalus microplus</name>
    <name type="common">Cattle tick</name>
    <name type="synonym">Boophilus microplus</name>
    <dbReference type="NCBI Taxonomy" id="6941"/>
    <lineage>
        <taxon>Eukaryota</taxon>
        <taxon>Metazoa</taxon>
        <taxon>Ecdysozoa</taxon>
        <taxon>Arthropoda</taxon>
        <taxon>Chelicerata</taxon>
        <taxon>Arachnida</taxon>
        <taxon>Acari</taxon>
        <taxon>Parasitiformes</taxon>
        <taxon>Ixodida</taxon>
        <taxon>Ixodoidea</taxon>
        <taxon>Ixodidae</taxon>
        <taxon>Rhipicephalinae</taxon>
        <taxon>Rhipicephalus</taxon>
        <taxon>Boophilus</taxon>
    </lineage>
</organism>
<proteinExistence type="predicted"/>
<gene>
    <name evidence="2" type="ORF">HPB51_004336</name>
</gene>
<dbReference type="VEuPathDB" id="VectorBase:LOC119181020"/>
<sequence>MRAFYCPDLSRCFFYGVIVVADLPPPFYIAGDDYIWGLGCQGKRCQECGASFHAGCSGFAGSRPCLPPREPAASRPGVFCSSVSLSEWSSENVQEWLAAINMLSCGGEALRELKGADLAGLDRERLCSLGLKEEAAQDALLRCLAELCRAAPPPPPAALVASASQLHQVPYSSCVFDHVVFDEDMG</sequence>
<dbReference type="SUPFAM" id="SSF47769">
    <property type="entry name" value="SAM/Pointed domain"/>
    <property type="match status" value="1"/>
</dbReference>
<dbReference type="Proteomes" id="UP000821866">
    <property type="component" value="Chromosome 11"/>
</dbReference>
<dbReference type="InterPro" id="IPR013761">
    <property type="entry name" value="SAM/pointed_sf"/>
</dbReference>
<dbReference type="EMBL" id="JABSTU010000003">
    <property type="protein sequence ID" value="KAH8035095.1"/>
    <property type="molecule type" value="Genomic_DNA"/>
</dbReference>
<name>A0A9J6ELE2_RHIMP</name>
<accession>A0A9J6ELE2</accession>
<keyword evidence="3" id="KW-1185">Reference proteome</keyword>
<reference evidence="2" key="2">
    <citation type="submission" date="2021-09" db="EMBL/GenBank/DDBJ databases">
        <authorList>
            <person name="Jia N."/>
            <person name="Wang J."/>
            <person name="Shi W."/>
            <person name="Du L."/>
            <person name="Sun Y."/>
            <person name="Zhan W."/>
            <person name="Jiang J."/>
            <person name="Wang Q."/>
            <person name="Zhang B."/>
            <person name="Ji P."/>
            <person name="Sakyi L.B."/>
            <person name="Cui X."/>
            <person name="Yuan T."/>
            <person name="Jiang B."/>
            <person name="Yang W."/>
            <person name="Lam T.T.-Y."/>
            <person name="Chang Q."/>
            <person name="Ding S."/>
            <person name="Wang X."/>
            <person name="Zhu J."/>
            <person name="Ruan X."/>
            <person name="Zhao L."/>
            <person name="Wei J."/>
            <person name="Que T."/>
            <person name="Du C."/>
            <person name="Cheng J."/>
            <person name="Dai P."/>
            <person name="Han X."/>
            <person name="Huang E."/>
            <person name="Gao Y."/>
            <person name="Liu J."/>
            <person name="Shao H."/>
            <person name="Ye R."/>
            <person name="Li L."/>
            <person name="Wei W."/>
            <person name="Wang X."/>
            <person name="Wang C."/>
            <person name="Huo Q."/>
            <person name="Li W."/>
            <person name="Guo W."/>
            <person name="Chen H."/>
            <person name="Chen S."/>
            <person name="Zhou L."/>
            <person name="Zhou L."/>
            <person name="Ni X."/>
            <person name="Tian J."/>
            <person name="Zhou Y."/>
            <person name="Sheng Y."/>
            <person name="Liu T."/>
            <person name="Pan Y."/>
            <person name="Xia L."/>
            <person name="Li J."/>
            <person name="Zhao F."/>
            <person name="Cao W."/>
        </authorList>
    </citation>
    <scope>NUCLEOTIDE SEQUENCE</scope>
    <source>
        <strain evidence="2">Rmic-2018</strain>
        <tissue evidence="2">Larvae</tissue>
    </source>
</reference>
<dbReference type="Gene3D" id="3.30.60.20">
    <property type="match status" value="1"/>
</dbReference>